<dbReference type="AlphaFoldDB" id="A0A2T5I0R6"/>
<organism evidence="8 9">
    <name type="scientific">Nitrosomonas oligotropha</name>
    <dbReference type="NCBI Taxonomy" id="42354"/>
    <lineage>
        <taxon>Bacteria</taxon>
        <taxon>Pseudomonadati</taxon>
        <taxon>Pseudomonadota</taxon>
        <taxon>Betaproteobacteria</taxon>
        <taxon>Nitrosomonadales</taxon>
        <taxon>Nitrosomonadaceae</taxon>
        <taxon>Nitrosomonas</taxon>
    </lineage>
</organism>
<reference evidence="8 9" key="1">
    <citation type="submission" date="2018-04" db="EMBL/GenBank/DDBJ databases">
        <title>Active sludge and wastewater microbial communities from Klosterneuburg, Austria.</title>
        <authorList>
            <person name="Wagner M."/>
        </authorList>
    </citation>
    <scope>NUCLEOTIDE SEQUENCE [LARGE SCALE GENOMIC DNA]</scope>
    <source>
        <strain evidence="8 9">Nm49</strain>
    </source>
</reference>
<comment type="caution">
    <text evidence="6">Lacks conserved residue(s) required for the propagation of feature annotation.</text>
</comment>
<gene>
    <name evidence="8" type="ORF">C8R26_10852</name>
</gene>
<dbReference type="GO" id="GO:0016779">
    <property type="term" value="F:nucleotidyltransferase activity"/>
    <property type="evidence" value="ECO:0007669"/>
    <property type="project" value="UniProtKB-UniRule"/>
</dbReference>
<evidence type="ECO:0000256" key="4">
    <source>
        <dbReference type="ARBA" id="ARBA00022695"/>
    </source>
</evidence>
<comment type="catalytic activity">
    <reaction evidence="6">
        <text>a thymidine in DNA + NAD(+) = an N-(ADP-alpha-D-ribosyl)-thymidine in DNA + nicotinamide + H(+)</text>
        <dbReference type="Rhea" id="RHEA:71651"/>
        <dbReference type="Rhea" id="RHEA-COMP:13556"/>
        <dbReference type="Rhea" id="RHEA-COMP:18051"/>
        <dbReference type="ChEBI" id="CHEBI:15378"/>
        <dbReference type="ChEBI" id="CHEBI:17154"/>
        <dbReference type="ChEBI" id="CHEBI:57540"/>
        <dbReference type="ChEBI" id="CHEBI:137386"/>
        <dbReference type="ChEBI" id="CHEBI:191199"/>
    </reaction>
</comment>
<dbReference type="Proteomes" id="UP000244128">
    <property type="component" value="Unassembled WGS sequence"/>
</dbReference>
<evidence type="ECO:0000256" key="1">
    <source>
        <dbReference type="ARBA" id="ARBA00022649"/>
    </source>
</evidence>
<sequence length="214" mass="24691">MSSNTPTNPKIYHIVHVDRLASIISQGCLWSDAAVQNAQLPGTTIGMSTIKARRLAKTLNSFPNLHVGDCVPFYFCPRSVMLYMFYMNNHPEINYRGGQTPIVHLQADLYQTVDWANQNSKRWVFTNSNAGSFYFDDFNNLSRLNQVNWSSIEATIWKDCREQKQAEFLVEERFPWSLVEAIGVYSQAQYQQVSAVLNSTTHRPSMSVQRNWYY</sequence>
<keyword evidence="3 6" id="KW-0808">Transferase</keyword>
<comment type="caution">
    <text evidence="8">The sequence shown here is derived from an EMBL/GenBank/DDBJ whole genome shotgun (WGS) entry which is preliminary data.</text>
</comment>
<keyword evidence="2 6" id="KW-0328">Glycosyltransferase</keyword>
<evidence type="ECO:0000313" key="9">
    <source>
        <dbReference type="Proteomes" id="UP000244128"/>
    </source>
</evidence>
<dbReference type="PROSITE" id="PS52018">
    <property type="entry name" value="DART"/>
    <property type="match status" value="1"/>
</dbReference>
<dbReference type="Pfam" id="PF14487">
    <property type="entry name" value="DarT"/>
    <property type="match status" value="1"/>
</dbReference>
<protein>
    <submittedName>
        <fullName evidence="8">Uncharacterized protein DUF4433</fullName>
    </submittedName>
</protein>
<dbReference type="EMBL" id="QAOI01000008">
    <property type="protein sequence ID" value="PTQ77406.1"/>
    <property type="molecule type" value="Genomic_DNA"/>
</dbReference>
<dbReference type="GO" id="GO:0016757">
    <property type="term" value="F:glycosyltransferase activity"/>
    <property type="evidence" value="ECO:0007669"/>
    <property type="project" value="UniProtKB-UniRule"/>
</dbReference>
<evidence type="ECO:0000256" key="3">
    <source>
        <dbReference type="ARBA" id="ARBA00022679"/>
    </source>
</evidence>
<feature type="binding site" evidence="6">
    <location>
        <position position="54"/>
    </location>
    <ligand>
        <name>NAD(+)</name>
        <dbReference type="ChEBI" id="CHEBI:57540"/>
    </ligand>
</feature>
<proteinExistence type="inferred from homology"/>
<dbReference type="GO" id="GO:0003677">
    <property type="term" value="F:DNA binding"/>
    <property type="evidence" value="ECO:0007669"/>
    <property type="project" value="UniProtKB-UniRule"/>
</dbReference>
<accession>A0A2T5I0R6</accession>
<evidence type="ECO:0000313" key="8">
    <source>
        <dbReference type="EMBL" id="PTQ77406.1"/>
    </source>
</evidence>
<comment type="similarity">
    <text evidence="6">Belongs to the DarT ADP-ribosyltransferase family.</text>
</comment>
<feature type="active site" evidence="6">
    <location>
        <position position="167"/>
    </location>
</feature>
<feature type="active site" description="Proton acceptor" evidence="6">
    <location>
        <position position="54"/>
    </location>
</feature>
<evidence type="ECO:0000256" key="2">
    <source>
        <dbReference type="ARBA" id="ARBA00022676"/>
    </source>
</evidence>
<feature type="binding site" evidence="6">
    <location>
        <begin position="13"/>
        <end position="15"/>
    </location>
    <ligand>
        <name>NAD(+)</name>
        <dbReference type="ChEBI" id="CHEBI:57540"/>
    </ligand>
</feature>
<name>A0A2T5I0R6_9PROT</name>
<evidence type="ECO:0000256" key="6">
    <source>
        <dbReference type="PROSITE-ProRule" id="PRU01362"/>
    </source>
</evidence>
<dbReference type="InterPro" id="IPR029494">
    <property type="entry name" value="DarT"/>
</dbReference>
<evidence type="ECO:0000259" key="7">
    <source>
        <dbReference type="PROSITE" id="PS52018"/>
    </source>
</evidence>
<keyword evidence="1 6" id="KW-1277">Toxin-antitoxin system</keyword>
<feature type="domain" description="DarT" evidence="7">
    <location>
        <begin position="9"/>
        <end position="214"/>
    </location>
</feature>
<dbReference type="RefSeq" id="WP_107802983.1">
    <property type="nucleotide sequence ID" value="NZ_QAOI01000008.1"/>
</dbReference>
<keyword evidence="5 6" id="KW-0238">DNA-binding</keyword>
<keyword evidence="4 6" id="KW-0548">Nucleotidyltransferase</keyword>
<evidence type="ECO:0000256" key="5">
    <source>
        <dbReference type="ARBA" id="ARBA00023125"/>
    </source>
</evidence>